<evidence type="ECO:0000259" key="4">
    <source>
        <dbReference type="Pfam" id="PF13302"/>
    </source>
</evidence>
<comment type="similarity">
    <text evidence="3">Belongs to the acetyltransferase family. RimJ subfamily.</text>
</comment>
<name>A0A8J6PYW1_9FLAO</name>
<gene>
    <name evidence="5" type="ORF">ICJ83_04395</name>
</gene>
<dbReference type="InterPro" id="IPR051531">
    <property type="entry name" value="N-acetyltransferase"/>
</dbReference>
<dbReference type="GO" id="GO:0016747">
    <property type="term" value="F:acyltransferase activity, transferring groups other than amino-acyl groups"/>
    <property type="evidence" value="ECO:0007669"/>
    <property type="project" value="InterPro"/>
</dbReference>
<comment type="caution">
    <text evidence="5">The sequence shown here is derived from an EMBL/GenBank/DDBJ whole genome shotgun (WGS) entry which is preliminary data.</text>
</comment>
<dbReference type="EMBL" id="JACVXB010000001">
    <property type="protein sequence ID" value="MBD0831367.1"/>
    <property type="molecule type" value="Genomic_DNA"/>
</dbReference>
<evidence type="ECO:0000256" key="3">
    <source>
        <dbReference type="ARBA" id="ARBA00038502"/>
    </source>
</evidence>
<evidence type="ECO:0000256" key="2">
    <source>
        <dbReference type="ARBA" id="ARBA00023315"/>
    </source>
</evidence>
<reference evidence="5 6" key="1">
    <citation type="submission" date="2020-09" db="EMBL/GenBank/DDBJ databases">
        <title>TT11 complete genome.</title>
        <authorList>
            <person name="Wu Z."/>
        </authorList>
    </citation>
    <scope>NUCLEOTIDE SEQUENCE [LARGE SCALE GENOMIC DNA]</scope>
    <source>
        <strain evidence="5 6">TT11</strain>
    </source>
</reference>
<keyword evidence="1" id="KW-0808">Transferase</keyword>
<proteinExistence type="inferred from homology"/>
<feature type="domain" description="N-acetyltransferase" evidence="4">
    <location>
        <begin position="11"/>
        <end position="150"/>
    </location>
</feature>
<organism evidence="5 6">
    <name type="scientific">Aestuariibaculum sediminum</name>
    <dbReference type="NCBI Taxonomy" id="2770637"/>
    <lineage>
        <taxon>Bacteria</taxon>
        <taxon>Pseudomonadati</taxon>
        <taxon>Bacteroidota</taxon>
        <taxon>Flavobacteriia</taxon>
        <taxon>Flavobacteriales</taxon>
        <taxon>Flavobacteriaceae</taxon>
    </lineage>
</organism>
<evidence type="ECO:0000256" key="1">
    <source>
        <dbReference type="ARBA" id="ARBA00022679"/>
    </source>
</evidence>
<accession>A0A8J6PYW1</accession>
<dbReference type="InterPro" id="IPR016181">
    <property type="entry name" value="Acyl_CoA_acyltransferase"/>
</dbReference>
<keyword evidence="6" id="KW-1185">Reference proteome</keyword>
<dbReference type="RefSeq" id="WP_188229128.1">
    <property type="nucleotide sequence ID" value="NZ_JACVXB010000001.1"/>
</dbReference>
<dbReference type="PANTHER" id="PTHR43792">
    <property type="entry name" value="GNAT FAMILY, PUTATIVE (AFU_ORTHOLOGUE AFUA_3G00765)-RELATED-RELATED"/>
    <property type="match status" value="1"/>
</dbReference>
<dbReference type="PANTHER" id="PTHR43792:SF8">
    <property type="entry name" value="[RIBOSOMAL PROTEIN US5]-ALANINE N-ACETYLTRANSFERASE"/>
    <property type="match status" value="1"/>
</dbReference>
<protein>
    <submittedName>
        <fullName evidence="5">GNAT family N-acetyltransferase</fullName>
    </submittedName>
</protein>
<dbReference type="Pfam" id="PF13302">
    <property type="entry name" value="Acetyltransf_3"/>
    <property type="match status" value="1"/>
</dbReference>
<evidence type="ECO:0000313" key="5">
    <source>
        <dbReference type="EMBL" id="MBD0831367.1"/>
    </source>
</evidence>
<dbReference type="AlphaFoldDB" id="A0A8J6PYW1"/>
<dbReference type="SUPFAM" id="SSF55729">
    <property type="entry name" value="Acyl-CoA N-acyltransferases (Nat)"/>
    <property type="match status" value="1"/>
</dbReference>
<dbReference type="InterPro" id="IPR000182">
    <property type="entry name" value="GNAT_dom"/>
</dbReference>
<keyword evidence="2" id="KW-0012">Acyltransferase</keyword>
<sequence>MFSYKSFDIDPINTKDYWSICDFVVANENRLKRFFPITLKENQTPDLSKLFTEKKAKLFVKKQEFLFTVKEKVTNLLVGLVYLKSINWDKKQGELAYCIGYQHKGKGLMSEVVKIISDYAFKELGLKTLQIIVDKNNTSSVKVAKNCNFTWIKTLSNAFTPPGESSCDMELYELYNEIE</sequence>
<dbReference type="Gene3D" id="3.40.630.30">
    <property type="match status" value="1"/>
</dbReference>
<evidence type="ECO:0000313" key="6">
    <source>
        <dbReference type="Proteomes" id="UP000600588"/>
    </source>
</evidence>
<dbReference type="Proteomes" id="UP000600588">
    <property type="component" value="Unassembled WGS sequence"/>
</dbReference>